<keyword evidence="2" id="KW-1185">Reference proteome</keyword>
<comment type="caution">
    <text evidence="1">The sequence shown here is derived from an EMBL/GenBank/DDBJ whole genome shotgun (WGS) entry which is preliminary data.</text>
</comment>
<protein>
    <recommendedName>
        <fullName evidence="3">Replication protein</fullName>
    </recommendedName>
</protein>
<organism evidence="1 2">
    <name type="scientific">Ancylobacter vacuolatus</name>
    <dbReference type="NCBI Taxonomy" id="223389"/>
    <lineage>
        <taxon>Bacteria</taxon>
        <taxon>Pseudomonadati</taxon>
        <taxon>Pseudomonadota</taxon>
        <taxon>Alphaproteobacteria</taxon>
        <taxon>Hyphomicrobiales</taxon>
        <taxon>Xanthobacteraceae</taxon>
        <taxon>Ancylobacter</taxon>
    </lineage>
</organism>
<evidence type="ECO:0000313" key="2">
    <source>
        <dbReference type="Proteomes" id="UP001238467"/>
    </source>
</evidence>
<accession>A0ABU0DM61</accession>
<evidence type="ECO:0000313" key="1">
    <source>
        <dbReference type="EMBL" id="MDQ0349406.1"/>
    </source>
</evidence>
<dbReference type="Proteomes" id="UP001238467">
    <property type="component" value="Unassembled WGS sequence"/>
</dbReference>
<dbReference type="RefSeq" id="WP_307063082.1">
    <property type="nucleotide sequence ID" value="NZ_JAUSUH010000011.1"/>
</dbReference>
<reference evidence="1 2" key="1">
    <citation type="submission" date="2023-07" db="EMBL/GenBank/DDBJ databases">
        <title>Genomic Encyclopedia of Type Strains, Phase IV (KMG-IV): sequencing the most valuable type-strain genomes for metagenomic binning, comparative biology and taxonomic classification.</title>
        <authorList>
            <person name="Goeker M."/>
        </authorList>
    </citation>
    <scope>NUCLEOTIDE SEQUENCE [LARGE SCALE GENOMIC DNA]</scope>
    <source>
        <strain evidence="1 2">DSM 1277</strain>
    </source>
</reference>
<sequence length="318" mass="37058">MTTSIKPKQTKSWTFPTLKAFRDRHLKVALELDRYLHFPRKGKQTLDFFQLRGLKKESSPYWLASNVHSRIAFMEIVERRFRKFLRSKPASKMPMAMVTLLSKEFVIPITEAETYDTSELASWTRRTLAGFNYIGMVEAALIGNVRLSAEGKPEWVVHFHTHCLVWDFDRKELANREIEINRAFESWRPGITVMKVTPTSPENCLKRLRYIFKGQLTGHKISPKRAWEAAGRSGVPVRRETGFFTFYSYPLRPAEMVRMVRVMANRTLDKLMLAGGPEGNALYTEIRREALLKVPRRHREEEGQLFLDRTYPDDEDAA</sequence>
<dbReference type="EMBL" id="JAUSUH010000011">
    <property type="protein sequence ID" value="MDQ0349406.1"/>
    <property type="molecule type" value="Genomic_DNA"/>
</dbReference>
<name>A0ABU0DM61_9HYPH</name>
<gene>
    <name evidence="1" type="ORF">J2S76_003854</name>
</gene>
<evidence type="ECO:0008006" key="3">
    <source>
        <dbReference type="Google" id="ProtNLM"/>
    </source>
</evidence>
<proteinExistence type="predicted"/>